<protein>
    <submittedName>
        <fullName evidence="1">Reverse transcriptase domain-containing protein</fullName>
    </submittedName>
</protein>
<dbReference type="SUPFAM" id="SSF56672">
    <property type="entry name" value="DNA/RNA polymerases"/>
    <property type="match status" value="1"/>
</dbReference>
<dbReference type="PANTHER" id="PTHR24559">
    <property type="entry name" value="TRANSPOSON TY3-I GAG-POL POLYPROTEIN"/>
    <property type="match status" value="1"/>
</dbReference>
<organism evidence="1 2">
    <name type="scientific">Abeliophyllum distichum</name>
    <dbReference type="NCBI Taxonomy" id="126358"/>
    <lineage>
        <taxon>Eukaryota</taxon>
        <taxon>Viridiplantae</taxon>
        <taxon>Streptophyta</taxon>
        <taxon>Embryophyta</taxon>
        <taxon>Tracheophyta</taxon>
        <taxon>Spermatophyta</taxon>
        <taxon>Magnoliopsida</taxon>
        <taxon>eudicotyledons</taxon>
        <taxon>Gunneridae</taxon>
        <taxon>Pentapetalae</taxon>
        <taxon>asterids</taxon>
        <taxon>lamiids</taxon>
        <taxon>Lamiales</taxon>
        <taxon>Oleaceae</taxon>
        <taxon>Forsythieae</taxon>
        <taxon>Abeliophyllum</taxon>
    </lineage>
</organism>
<sequence>MLEEHKDRIIRTKAMAYSPSDREEFSIQIKELLDLKVIKPSKSPFSSPAFMVRKEAEKRRGKARTVIDYSQLNKFTKPDGYILPNMQSLLQLVKGKTIFSSLDLKSGFHQVHPDYKQGRLVRWQMWFSHYDFDIELVKSKDNTLADTLTREFAFAGYHDRCTGSN</sequence>
<comment type="caution">
    <text evidence="1">The sequence shown here is derived from an EMBL/GenBank/DDBJ whole genome shotgun (WGS) entry which is preliminary data.</text>
</comment>
<dbReference type="Gene3D" id="3.10.10.10">
    <property type="entry name" value="HIV Type 1 Reverse Transcriptase, subunit A, domain 1"/>
    <property type="match status" value="1"/>
</dbReference>
<dbReference type="Proteomes" id="UP001604336">
    <property type="component" value="Unassembled WGS sequence"/>
</dbReference>
<proteinExistence type="predicted"/>
<dbReference type="Gene3D" id="3.30.70.270">
    <property type="match status" value="1"/>
</dbReference>
<gene>
    <name evidence="1" type="ORF">Adt_10635</name>
</gene>
<evidence type="ECO:0000313" key="2">
    <source>
        <dbReference type="Proteomes" id="UP001604336"/>
    </source>
</evidence>
<dbReference type="InterPro" id="IPR043502">
    <property type="entry name" value="DNA/RNA_pol_sf"/>
</dbReference>
<accession>A0ABD1UKK5</accession>
<dbReference type="AlphaFoldDB" id="A0ABD1UKK5"/>
<keyword evidence="1" id="KW-0808">Transferase</keyword>
<keyword evidence="1" id="KW-0548">Nucleotidyltransferase</keyword>
<dbReference type="InterPro" id="IPR053134">
    <property type="entry name" value="RNA-dir_DNA_polymerase"/>
</dbReference>
<name>A0ABD1UKK5_9LAMI</name>
<dbReference type="PANTHER" id="PTHR24559:SF444">
    <property type="entry name" value="REVERSE TRANSCRIPTASE DOMAIN-CONTAINING PROTEIN"/>
    <property type="match status" value="1"/>
</dbReference>
<dbReference type="GO" id="GO:0003964">
    <property type="term" value="F:RNA-directed DNA polymerase activity"/>
    <property type="evidence" value="ECO:0007669"/>
    <property type="project" value="UniProtKB-KW"/>
</dbReference>
<keyword evidence="2" id="KW-1185">Reference proteome</keyword>
<dbReference type="InterPro" id="IPR043128">
    <property type="entry name" value="Rev_trsase/Diguanyl_cyclase"/>
</dbReference>
<dbReference type="EMBL" id="JBFOLK010000003">
    <property type="protein sequence ID" value="KAL2525581.1"/>
    <property type="molecule type" value="Genomic_DNA"/>
</dbReference>
<keyword evidence="1" id="KW-0695">RNA-directed DNA polymerase</keyword>
<reference evidence="2" key="1">
    <citation type="submission" date="2024-07" db="EMBL/GenBank/DDBJ databases">
        <title>Two chromosome-level genome assemblies of Korean endemic species Abeliophyllum distichum and Forsythia ovata (Oleaceae).</title>
        <authorList>
            <person name="Jang H."/>
        </authorList>
    </citation>
    <scope>NUCLEOTIDE SEQUENCE [LARGE SCALE GENOMIC DNA]</scope>
</reference>
<evidence type="ECO:0000313" key="1">
    <source>
        <dbReference type="EMBL" id="KAL2525581.1"/>
    </source>
</evidence>